<reference evidence="1 2" key="1">
    <citation type="journal article" date="2010" name="Virol. J.">
        <title>Genomes of the T4-related bacteriophages as windows on microbial genome evolution.</title>
        <authorList>
            <person name="Petrov V.M."/>
            <person name="Ratnayaka S."/>
            <person name="Nolan J.M."/>
            <person name="Miller E.S."/>
            <person name="Karam J.D."/>
        </authorList>
    </citation>
    <scope>NUCLEOTIDE SEQUENCE [LARGE SCALE GENOMIC DNA]</scope>
    <source>
        <strain evidence="1">Acj133</strain>
    </source>
</reference>
<sequence>MVNYLKEMIEGVEIPDLLPKHWVPKNEYVEISRGAGIDYQERIILRSDVKSMIKLGWQVTRLTKVSKSMMYAKWKNAIIAME</sequence>
<dbReference type="RefSeq" id="YP_004300617.1">
    <property type="nucleotide sequence ID" value="NC_015250.1"/>
</dbReference>
<dbReference type="EMBL" id="HM114315">
    <property type="protein sequence ID" value="ADJ19383.1"/>
    <property type="molecule type" value="Genomic_DNA"/>
</dbReference>
<dbReference type="KEGG" id="vg:10323023"/>
<accession>D9I602</accession>
<dbReference type="Proteomes" id="UP000000330">
    <property type="component" value="Segment"/>
</dbReference>
<evidence type="ECO:0000313" key="1">
    <source>
        <dbReference type="EMBL" id="ADJ19383.1"/>
    </source>
</evidence>
<dbReference type="GeneID" id="10323023"/>
<name>D9I602_9CAUD</name>
<organism evidence="1 2">
    <name type="scientific">Acinetobacter phage 133</name>
    <dbReference type="NCBI Taxonomy" id="2919552"/>
    <lineage>
        <taxon>Viruses</taxon>
        <taxon>Duplodnaviria</taxon>
        <taxon>Heunggongvirae</taxon>
        <taxon>Uroviricota</taxon>
        <taxon>Caudoviricetes</taxon>
        <taxon>Pantevenvirales</taxon>
        <taxon>Straboviridae</taxon>
        <taxon>Tevenvirinae</taxon>
        <taxon>Centumtrigintavirus</taxon>
        <taxon>Centumtrigintavirus cv133</taxon>
        <taxon>Acinetobacter virus 133</taxon>
    </lineage>
</organism>
<keyword evidence="2" id="KW-1185">Reference proteome</keyword>
<protein>
    <submittedName>
        <fullName evidence="1">Uncharacterized protein</fullName>
    </submittedName>
</protein>
<proteinExistence type="predicted"/>
<evidence type="ECO:0000313" key="2">
    <source>
        <dbReference type="Proteomes" id="UP000000330"/>
    </source>
</evidence>
<gene>
    <name evidence="1" type="ORF">Acj133p036</name>
</gene>